<protein>
    <submittedName>
        <fullName evidence="11">Cysteine protease</fullName>
    </submittedName>
</protein>
<dbReference type="PANTHER" id="PTHR12000:SF50">
    <property type="entry name" value="VACUOLAR-PROCESSING ENZYME GAMMA-ISOZYME"/>
    <property type="match status" value="1"/>
</dbReference>
<dbReference type="AlphaFoldDB" id="Q9M4R6"/>
<dbReference type="Gene3D" id="1.10.132.130">
    <property type="match status" value="1"/>
</dbReference>
<evidence type="ECO:0000256" key="1">
    <source>
        <dbReference type="ARBA" id="ARBA00009941"/>
    </source>
</evidence>
<dbReference type="InterPro" id="IPR048501">
    <property type="entry name" value="Legum_prodom"/>
</dbReference>
<dbReference type="CDD" id="cd21115">
    <property type="entry name" value="legumain_C"/>
    <property type="match status" value="1"/>
</dbReference>
<evidence type="ECO:0000256" key="9">
    <source>
        <dbReference type="SAM" id="SignalP"/>
    </source>
</evidence>
<keyword evidence="5" id="KW-0788">Thiol protease</keyword>
<dbReference type="FunFam" id="1.10.132.130:FF:000001">
    <property type="entry name" value="Vacuolar-processing enzyme beta-isozyme"/>
    <property type="match status" value="1"/>
</dbReference>
<dbReference type="FunFam" id="3.40.50.1460:FF:000005">
    <property type="entry name" value="Vacuolar-processing enzyme beta-isozyme"/>
    <property type="match status" value="1"/>
</dbReference>
<dbReference type="InterPro" id="IPR043577">
    <property type="entry name" value="AE"/>
</dbReference>
<keyword evidence="2 11" id="KW-0645">Protease</keyword>
<feature type="active site" description="Nucleophile" evidence="8">
    <location>
        <position position="215"/>
    </location>
</feature>
<dbReference type="EMBL" id="AF260827">
    <property type="protein sequence ID" value="AAF69014.1"/>
    <property type="molecule type" value="mRNA"/>
</dbReference>
<keyword evidence="7" id="KW-0325">Glycoprotein</keyword>
<dbReference type="Pfam" id="PF20985">
    <property type="entry name" value="Legum_prodom"/>
    <property type="match status" value="1"/>
</dbReference>
<dbReference type="PIRSF" id="PIRSF019663">
    <property type="entry name" value="Legumain"/>
    <property type="match status" value="1"/>
</dbReference>
<keyword evidence="6" id="KW-1015">Disulfide bond</keyword>
<feature type="chain" id="PRO_5004330190" evidence="9">
    <location>
        <begin position="23"/>
        <end position="492"/>
    </location>
</feature>
<feature type="active site" evidence="8">
    <location>
        <position position="173"/>
    </location>
</feature>
<organism evidence="11">
    <name type="scientific">Ipomoea batatas</name>
    <name type="common">Sweet potato</name>
    <name type="synonym">Convolvulus batatas</name>
    <dbReference type="NCBI Taxonomy" id="4120"/>
    <lineage>
        <taxon>Eukaryota</taxon>
        <taxon>Viridiplantae</taxon>
        <taxon>Streptophyta</taxon>
        <taxon>Embryophyta</taxon>
        <taxon>Tracheophyta</taxon>
        <taxon>Spermatophyta</taxon>
        <taxon>Magnoliopsida</taxon>
        <taxon>eudicotyledons</taxon>
        <taxon>Gunneridae</taxon>
        <taxon>Pentapetalae</taxon>
        <taxon>asterids</taxon>
        <taxon>lamiids</taxon>
        <taxon>Solanales</taxon>
        <taxon>Convolvulaceae</taxon>
        <taxon>Ipomoeeae</taxon>
        <taxon>Ipomoea</taxon>
    </lineage>
</organism>
<proteinExistence type="evidence at transcript level"/>
<dbReference type="MEROPS" id="C13.002"/>
<feature type="domain" description="Legumain prodomain" evidence="10">
    <location>
        <begin position="379"/>
        <end position="475"/>
    </location>
</feature>
<dbReference type="PIRSF" id="PIRSF500139">
    <property type="entry name" value="AE"/>
    <property type="match status" value="1"/>
</dbReference>
<dbReference type="Pfam" id="PF01650">
    <property type="entry name" value="Peptidase_C13"/>
    <property type="match status" value="1"/>
</dbReference>
<evidence type="ECO:0000256" key="2">
    <source>
        <dbReference type="ARBA" id="ARBA00022670"/>
    </source>
</evidence>
<dbReference type="GO" id="GO:0006624">
    <property type="term" value="P:vacuolar protein processing"/>
    <property type="evidence" value="ECO:0007669"/>
    <property type="project" value="TreeGrafter"/>
</dbReference>
<feature type="signal peptide" evidence="9">
    <location>
        <begin position="1"/>
        <end position="22"/>
    </location>
</feature>
<name>Q9M4R6_IPOBA</name>
<dbReference type="GO" id="GO:0004197">
    <property type="term" value="F:cysteine-type endopeptidase activity"/>
    <property type="evidence" value="ECO:0007669"/>
    <property type="project" value="InterPro"/>
</dbReference>
<dbReference type="GO" id="GO:0005773">
    <property type="term" value="C:vacuole"/>
    <property type="evidence" value="ECO:0007669"/>
    <property type="project" value="GOC"/>
</dbReference>
<evidence type="ECO:0000259" key="10">
    <source>
        <dbReference type="Pfam" id="PF20985"/>
    </source>
</evidence>
<dbReference type="PANTHER" id="PTHR12000">
    <property type="entry name" value="HEMOGLOBINASE FAMILY MEMBER"/>
    <property type="match status" value="1"/>
</dbReference>
<evidence type="ECO:0000256" key="3">
    <source>
        <dbReference type="ARBA" id="ARBA00022729"/>
    </source>
</evidence>
<evidence type="ECO:0000256" key="4">
    <source>
        <dbReference type="ARBA" id="ARBA00022801"/>
    </source>
</evidence>
<dbReference type="InterPro" id="IPR001096">
    <property type="entry name" value="Peptidase_C13"/>
</dbReference>
<sequence length="492" mass="54192">MIRSVVASLLLLTVSIVAVADGRGFLKLPSEARRFFRPAEEENREADGDDSVGTRWAVLIAGSNGYWNYRHQADICHAYQILKAGGLKDENIVVFMYDDIAYNEENPRKGIIINSPHGEDVYHGVPKDYTGDDVTANNLLAVILGDKSAVKGGSGKVVDSGPNDHIFIYYSDHGGPGVLGMPTSPYLYADELNAALKKKHAAGAYKSLVFYLEACESGSIFEGILPKDINIYATTASNAIESSWGTYCPGEYPSPPPEYETCLGDLYSIAWMEDSDIHNLRTESLKQQYNLVKDRTLNGNTAYGSHVMQYGDLELNADSLFMYMGTNPANENFTFVDEKSLKLSAPRRAVNQRDADLLHFWDKFRNAPEGSARKSEAQKQFTEAITHRTHLDNSIALVGKLLFGMEKGPEVLSSVRATGLPLVDDWSCLKSYVRAFETHCGSLSQYGMKHMRSIANICNAGISEERMAEASAQACPTFPSYSWSSLRGGFSA</sequence>
<keyword evidence="3 9" id="KW-0732">Signal</keyword>
<dbReference type="GO" id="GO:0051603">
    <property type="term" value="P:proteolysis involved in protein catabolic process"/>
    <property type="evidence" value="ECO:0007669"/>
    <property type="project" value="InterPro"/>
</dbReference>
<evidence type="ECO:0000256" key="5">
    <source>
        <dbReference type="ARBA" id="ARBA00022807"/>
    </source>
</evidence>
<dbReference type="BRENDA" id="3.4.22.34">
    <property type="organism ID" value="2773"/>
</dbReference>
<evidence type="ECO:0000256" key="8">
    <source>
        <dbReference type="PIRSR" id="PIRSR019663-1"/>
    </source>
</evidence>
<evidence type="ECO:0000256" key="7">
    <source>
        <dbReference type="ARBA" id="ARBA00023180"/>
    </source>
</evidence>
<dbReference type="PRINTS" id="PR00776">
    <property type="entry name" value="HEMOGLOBNASE"/>
</dbReference>
<reference evidence="11" key="1">
    <citation type="submission" date="2000-04" db="EMBL/GenBank/DDBJ databases">
        <title>Isolation of a cDNA clone encoding a putative cysteine protease from senescent leaves of sweet potato (Ipomoea batatas cv. Tainong 57).</title>
        <authorList>
            <person name="Chen H.-J."/>
            <person name="Hou W.-C."/>
            <person name="Lin Y.-H."/>
        </authorList>
    </citation>
    <scope>NUCLEOTIDE SEQUENCE</scope>
    <source>
        <tissue evidence="11">Senescent leaves</tissue>
    </source>
</reference>
<dbReference type="Gene3D" id="3.40.50.1460">
    <property type="match status" value="1"/>
</dbReference>
<accession>Q9M4R6</accession>
<dbReference type="InterPro" id="IPR046427">
    <property type="entry name" value="Legumain_prodom_sf"/>
</dbReference>
<keyword evidence="4" id="KW-0378">Hydrolase</keyword>
<evidence type="ECO:0000313" key="11">
    <source>
        <dbReference type="EMBL" id="AAF69014.1"/>
    </source>
</evidence>
<evidence type="ECO:0000256" key="6">
    <source>
        <dbReference type="ARBA" id="ARBA00023157"/>
    </source>
</evidence>
<reference evidence="11" key="2">
    <citation type="journal article" date="2004" name="J. Exp. Bot.">
        <title>Molecular cloning and characterization of a cDNA encoding asparaginyl endopeptidase from sweet potato (Ipomoea batatas (L.) Lam) senescent leaves.</title>
        <authorList>
            <person name="Chen H.J."/>
            <person name="Hou W.C."/>
            <person name="Liu J.S."/>
            <person name="Yang C.Y."/>
            <person name="Huang D.J."/>
            <person name="Lin Y.H."/>
        </authorList>
    </citation>
    <scope>NUCLEOTIDE SEQUENCE</scope>
    <source>
        <tissue evidence="11">Senescent leaves</tissue>
    </source>
</reference>
<comment type="similarity">
    <text evidence="1">Belongs to the peptidase C13 family.</text>
</comment>